<evidence type="ECO:0000313" key="1">
    <source>
        <dbReference type="EMBL" id="POI30251.1"/>
    </source>
</evidence>
<dbReference type="AlphaFoldDB" id="A0A2P4T1L6"/>
<comment type="caution">
    <text evidence="1">The sequence shown here is derived from an EMBL/GenBank/DDBJ whole genome shotgun (WGS) entry which is preliminary data.</text>
</comment>
<keyword evidence="2" id="KW-1185">Reference proteome</keyword>
<proteinExistence type="predicted"/>
<reference evidence="1 2" key="1">
    <citation type="submission" date="2018-01" db="EMBL/GenBank/DDBJ databases">
        <title>Comparison of the Chinese Bamboo Partridge and Red Junglefowl genome sequences highlights the importance of demography in genome evolution.</title>
        <authorList>
            <person name="Tiley G.P."/>
            <person name="Kimball R.T."/>
            <person name="Braun E.L."/>
            <person name="Burleigh J.G."/>
        </authorList>
    </citation>
    <scope>NUCLEOTIDE SEQUENCE [LARGE SCALE GENOMIC DNA]</scope>
    <source>
        <strain evidence="1">RTK389</strain>
        <tissue evidence="1">Blood</tissue>
    </source>
</reference>
<dbReference type="EMBL" id="PPHD01012491">
    <property type="protein sequence ID" value="POI30251.1"/>
    <property type="molecule type" value="Genomic_DNA"/>
</dbReference>
<sequence>MWLVLGSFASNCARQLCRKSSVNCPDALPVSSKQNENWQSCSGAFVRHMMDIHVLSSSDMLTGNLPAAVPILFAVCTTSPPEKPSALRYLFPSSQVGSPNKPGSPGASCLCKDGNCC</sequence>
<organism evidence="1 2">
    <name type="scientific">Bambusicola thoracicus</name>
    <name type="common">Chinese bamboo-partridge</name>
    <name type="synonym">Perdix thoracica</name>
    <dbReference type="NCBI Taxonomy" id="9083"/>
    <lineage>
        <taxon>Eukaryota</taxon>
        <taxon>Metazoa</taxon>
        <taxon>Chordata</taxon>
        <taxon>Craniata</taxon>
        <taxon>Vertebrata</taxon>
        <taxon>Euteleostomi</taxon>
        <taxon>Archelosauria</taxon>
        <taxon>Archosauria</taxon>
        <taxon>Dinosauria</taxon>
        <taxon>Saurischia</taxon>
        <taxon>Theropoda</taxon>
        <taxon>Coelurosauria</taxon>
        <taxon>Aves</taxon>
        <taxon>Neognathae</taxon>
        <taxon>Galloanserae</taxon>
        <taxon>Galliformes</taxon>
        <taxon>Phasianidae</taxon>
        <taxon>Perdicinae</taxon>
        <taxon>Bambusicola</taxon>
    </lineage>
</organism>
<evidence type="ECO:0000313" key="2">
    <source>
        <dbReference type="Proteomes" id="UP000237246"/>
    </source>
</evidence>
<dbReference type="Proteomes" id="UP000237246">
    <property type="component" value="Unassembled WGS sequence"/>
</dbReference>
<name>A0A2P4T1L6_BAMTH</name>
<accession>A0A2P4T1L6</accession>
<protein>
    <submittedName>
        <fullName evidence="1">Uncharacterized protein</fullName>
    </submittedName>
</protein>
<gene>
    <name evidence="1" type="ORF">CIB84_005998</name>
</gene>